<keyword evidence="2" id="KW-0732">Signal</keyword>
<evidence type="ECO:0008006" key="5">
    <source>
        <dbReference type="Google" id="ProtNLM"/>
    </source>
</evidence>
<evidence type="ECO:0000313" key="3">
    <source>
        <dbReference type="EMBL" id="MBB6444936.1"/>
    </source>
</evidence>
<protein>
    <recommendedName>
        <fullName evidence="5">Lipoprotein</fullName>
    </recommendedName>
</protein>
<keyword evidence="4" id="KW-1185">Reference proteome</keyword>
<dbReference type="Pfam" id="PF19903">
    <property type="entry name" value="DUF6376"/>
    <property type="match status" value="1"/>
</dbReference>
<feature type="signal peptide" evidence="2">
    <location>
        <begin position="1"/>
        <end position="22"/>
    </location>
</feature>
<comment type="caution">
    <text evidence="3">The sequence shown here is derived from an EMBL/GenBank/DDBJ whole genome shotgun (WGS) entry which is preliminary data.</text>
</comment>
<sequence length="145" mass="16362">MKKLLYLFAVLIPLLLSGCSLLEETNKSLEYVNETTDYLNDLSTFAENAPQMFQDAATSQETKKDLENQLTSLSAEIENFNSIEPPVIAEDIHQQLVAKNEVLIDQINQVMVNGEILLDQIENTGIYTTIEEITKLRNQLEELGV</sequence>
<gene>
    <name evidence="3" type="ORF">HNR53_001546</name>
</gene>
<reference evidence="3 4" key="1">
    <citation type="submission" date="2020-08" db="EMBL/GenBank/DDBJ databases">
        <title>Genomic Encyclopedia of Type Strains, Phase IV (KMG-IV): sequencing the most valuable type-strain genomes for metagenomic binning, comparative biology and taxonomic classification.</title>
        <authorList>
            <person name="Goeker M."/>
        </authorList>
    </citation>
    <scope>NUCLEOTIDE SEQUENCE [LARGE SCALE GENOMIC DNA]</scope>
    <source>
        <strain evidence="3 4">DSM 5391</strain>
    </source>
</reference>
<keyword evidence="1" id="KW-0175">Coiled coil</keyword>
<dbReference type="PROSITE" id="PS51257">
    <property type="entry name" value="PROKAR_LIPOPROTEIN"/>
    <property type="match status" value="1"/>
</dbReference>
<evidence type="ECO:0000313" key="4">
    <source>
        <dbReference type="Proteomes" id="UP000531594"/>
    </source>
</evidence>
<feature type="coiled-coil region" evidence="1">
    <location>
        <begin position="56"/>
        <end position="83"/>
    </location>
</feature>
<dbReference type="Proteomes" id="UP000531594">
    <property type="component" value="Unassembled WGS sequence"/>
</dbReference>
<evidence type="ECO:0000256" key="1">
    <source>
        <dbReference type="SAM" id="Coils"/>
    </source>
</evidence>
<name>A0A7X0HST3_9BACI</name>
<evidence type="ECO:0000256" key="2">
    <source>
        <dbReference type="SAM" id="SignalP"/>
    </source>
</evidence>
<dbReference type="InterPro" id="IPR045956">
    <property type="entry name" value="DUF6376"/>
</dbReference>
<proteinExistence type="predicted"/>
<organism evidence="3 4">
    <name type="scientific">Bacillus benzoevorans</name>
    <dbReference type="NCBI Taxonomy" id="1456"/>
    <lineage>
        <taxon>Bacteria</taxon>
        <taxon>Bacillati</taxon>
        <taxon>Bacillota</taxon>
        <taxon>Bacilli</taxon>
        <taxon>Bacillales</taxon>
        <taxon>Bacillaceae</taxon>
        <taxon>Bacillus</taxon>
    </lineage>
</organism>
<accession>A0A7X0HST3</accession>
<dbReference type="AlphaFoldDB" id="A0A7X0HST3"/>
<dbReference type="RefSeq" id="WP_184524502.1">
    <property type="nucleotide sequence ID" value="NZ_JACHGK010000004.1"/>
</dbReference>
<feature type="chain" id="PRO_5030759393" description="Lipoprotein" evidence="2">
    <location>
        <begin position="23"/>
        <end position="145"/>
    </location>
</feature>
<dbReference type="EMBL" id="JACHGK010000004">
    <property type="protein sequence ID" value="MBB6444936.1"/>
    <property type="molecule type" value="Genomic_DNA"/>
</dbReference>